<dbReference type="InterPro" id="IPR020894">
    <property type="entry name" value="Cadherin_CS"/>
</dbReference>
<organism evidence="13 14">
    <name type="scientific">Calicophoron daubneyi</name>
    <name type="common">Rumen fluke</name>
    <name type="synonym">Paramphistomum daubneyi</name>
    <dbReference type="NCBI Taxonomy" id="300641"/>
    <lineage>
        <taxon>Eukaryota</taxon>
        <taxon>Metazoa</taxon>
        <taxon>Spiralia</taxon>
        <taxon>Lophotrochozoa</taxon>
        <taxon>Platyhelminthes</taxon>
        <taxon>Trematoda</taxon>
        <taxon>Digenea</taxon>
        <taxon>Plagiorchiida</taxon>
        <taxon>Pronocephalata</taxon>
        <taxon>Paramphistomoidea</taxon>
        <taxon>Paramphistomidae</taxon>
        <taxon>Calicophoron</taxon>
    </lineage>
</organism>
<evidence type="ECO:0000256" key="2">
    <source>
        <dbReference type="ARBA" id="ARBA00022692"/>
    </source>
</evidence>
<evidence type="ECO:0000256" key="10">
    <source>
        <dbReference type="SAM" id="Phobius"/>
    </source>
</evidence>
<dbReference type="SMART" id="SM00112">
    <property type="entry name" value="CA"/>
    <property type="match status" value="6"/>
</dbReference>
<comment type="caution">
    <text evidence="13">The sequence shown here is derived from an EMBL/GenBank/DDBJ whole genome shotgun (WGS) entry which is preliminary data.</text>
</comment>
<reference evidence="13" key="1">
    <citation type="submission" date="2024-06" db="EMBL/GenBank/DDBJ databases">
        <authorList>
            <person name="Liu X."/>
            <person name="Lenzi L."/>
            <person name="Haldenby T S."/>
            <person name="Uol C."/>
        </authorList>
    </citation>
    <scope>NUCLEOTIDE SEQUENCE</scope>
</reference>
<feature type="domain" description="Cadherin" evidence="12">
    <location>
        <begin position="160"/>
        <end position="279"/>
    </location>
</feature>
<dbReference type="Pfam" id="PF00028">
    <property type="entry name" value="Cadherin"/>
    <property type="match status" value="2"/>
</dbReference>
<dbReference type="InterPro" id="IPR050174">
    <property type="entry name" value="Protocadherin/Cadherin-CA"/>
</dbReference>
<evidence type="ECO:0000256" key="6">
    <source>
        <dbReference type="ARBA" id="ARBA00022989"/>
    </source>
</evidence>
<gene>
    <name evidence="13" type="ORF">CDAUBV1_LOCUS14145</name>
</gene>
<comment type="subcellular location">
    <subcellularLocation>
        <location evidence="1">Membrane</location>
        <topology evidence="1">Single-pass membrane protein</topology>
    </subcellularLocation>
</comment>
<evidence type="ECO:0000256" key="7">
    <source>
        <dbReference type="ARBA" id="ARBA00023136"/>
    </source>
</evidence>
<dbReference type="AlphaFoldDB" id="A0AAV2TRV7"/>
<evidence type="ECO:0000256" key="11">
    <source>
        <dbReference type="SAM" id="SignalP"/>
    </source>
</evidence>
<keyword evidence="4 9" id="KW-0106">Calcium</keyword>
<sequence length="1137" mass="127616">MCPFNPHAAVLLVRTFYILAVAIKPSKPALHTVNFKILEEAPIGTVIGTLTSQLPKELEHDLDKLRFRLVSGEQAHLFILNTTSGELKTKRRLDREMLCSPVMLEDNPFFTSSDGQNSGCQLSFRVNILRLTKSGVDIANLIRVYIDLQDIDDHSCAFRPSDRQSVNFTENANNTKVMLNTPVDLDTNPLHNILISSISLRAEFHRNRSIEKIFKLVIKKTASKTSPFLLSLELQRPLDYEKETEYDLLVNAGGRDRNRNCTLKVHVNVLDQNDNVPTVDKRSVHLHVLENASTFEPIYTIKAQDRDAGPVFGKLFFEFDPYTSQVVKSTFTIVRSNGSLFLRRPLQYSQRSNYKFSVLVRNPSADEDIFSDTEEVSSDSDMAKSVGNEILFVSVEILIDVVDVNDNEPVILVYAPNGSTVLTMREELTALPADFAVVSVSDEDSGRNGETTCQLAENVTSLFSLTRIDSEREGTSDSPKDIGGALYKISALNSFDREASDVLFFTIFCHDYGQPVRSSNATYSLKITDINDNPPQFFTLHLHLQVSEDSDPIRQFNDYYLFQLNATDKDEGENALLTYSFSGSRAMELLTVDSSTGIIRSKGNLDRETDQSLSFTALAIDSGNPSFTASMFVHLQITDFNDHAPHFGEPFYEFEIEENIPEGSLVGVASACDKDFGLNSVLIFWLEWIESAQTNSDPQKTDKQKDGSDIPFRLSAILSPEANCYTVKLFTAAPINRERLMPNRTINPSGYDKQVNRPARISEVPTALYQFVPPDRDSEFSFYGLEIIAEDKGKPPKTVAVKVFVKVKDINDEAPEFVLPTKERRVMFVSKYESPGVELLKVYAVDRDAGLNGTVRYSVGNSDLYELLAKRQNVRGCEPQELVGNGIRNKKFVGLRDFFHINATSGSLTLVKQIPATLDGFMCRLSVIAKDLGRPSLQSHMDVCIIVTDSTPLRRVTGDMALGENHRKRMTNTMFYLYVITAVAVFGLIAAVAFLLMAYFTWHRPHSKRRRHVNNTAQYDGKEFTEGKEKTDFTTQDDTIDHTLDMLGWSNVEFTDSTNQRYLAESDVKAMDPFDLNPNRDFYPTNEATNPTGKISEYGGGLYGGYNALPQSSVYYHTLSNTHALDVSFSSATYPDY</sequence>
<keyword evidence="2 10" id="KW-0812">Transmembrane</keyword>
<keyword evidence="8" id="KW-0325">Glycoprotein</keyword>
<keyword evidence="5" id="KW-0130">Cell adhesion</keyword>
<evidence type="ECO:0000256" key="1">
    <source>
        <dbReference type="ARBA" id="ARBA00004167"/>
    </source>
</evidence>
<feature type="transmembrane region" description="Helical" evidence="10">
    <location>
        <begin position="975"/>
        <end position="1002"/>
    </location>
</feature>
<dbReference type="CDD" id="cd11304">
    <property type="entry name" value="Cadherin_repeat"/>
    <property type="match status" value="6"/>
</dbReference>
<keyword evidence="11" id="KW-0732">Signal</keyword>
<feature type="domain" description="Cadherin" evidence="12">
    <location>
        <begin position="648"/>
        <end position="817"/>
    </location>
</feature>
<dbReference type="Pfam" id="PF08266">
    <property type="entry name" value="Cadherin_2"/>
    <property type="match status" value="1"/>
</dbReference>
<dbReference type="InterPro" id="IPR002126">
    <property type="entry name" value="Cadherin-like_dom"/>
</dbReference>
<dbReference type="PROSITE" id="PS00232">
    <property type="entry name" value="CADHERIN_1"/>
    <property type="match status" value="4"/>
</dbReference>
<feature type="signal peptide" evidence="11">
    <location>
        <begin position="1"/>
        <end position="22"/>
    </location>
</feature>
<keyword evidence="6 10" id="KW-1133">Transmembrane helix</keyword>
<dbReference type="PROSITE" id="PS50268">
    <property type="entry name" value="CADHERIN_2"/>
    <property type="match status" value="7"/>
</dbReference>
<evidence type="ECO:0000256" key="9">
    <source>
        <dbReference type="PROSITE-ProRule" id="PRU00043"/>
    </source>
</evidence>
<dbReference type="GO" id="GO:0005886">
    <property type="term" value="C:plasma membrane"/>
    <property type="evidence" value="ECO:0007669"/>
    <property type="project" value="InterPro"/>
</dbReference>
<proteinExistence type="predicted"/>
<dbReference type="EMBL" id="CAXLJL010000589">
    <property type="protein sequence ID" value="CAL5139098.1"/>
    <property type="molecule type" value="Genomic_DNA"/>
</dbReference>
<dbReference type="GO" id="GO:0005509">
    <property type="term" value="F:calcium ion binding"/>
    <property type="evidence" value="ECO:0007669"/>
    <property type="project" value="UniProtKB-UniRule"/>
</dbReference>
<evidence type="ECO:0000259" key="12">
    <source>
        <dbReference type="PROSITE" id="PS50268"/>
    </source>
</evidence>
<accession>A0AAV2TRV7</accession>
<evidence type="ECO:0000256" key="3">
    <source>
        <dbReference type="ARBA" id="ARBA00022737"/>
    </source>
</evidence>
<feature type="domain" description="Cadherin" evidence="12">
    <location>
        <begin position="280"/>
        <end position="411"/>
    </location>
</feature>
<dbReference type="InterPro" id="IPR013164">
    <property type="entry name" value="Cadherin_N"/>
</dbReference>
<dbReference type="PRINTS" id="PR00205">
    <property type="entry name" value="CADHERIN"/>
</dbReference>
<name>A0AAV2TRV7_CALDB</name>
<feature type="domain" description="Cadherin" evidence="12">
    <location>
        <begin position="538"/>
        <end position="647"/>
    </location>
</feature>
<dbReference type="FunFam" id="2.60.40.60:FF:000092">
    <property type="entry name" value="Protocadherin 8"/>
    <property type="match status" value="1"/>
</dbReference>
<dbReference type="Gene3D" id="2.60.40.60">
    <property type="entry name" value="Cadherins"/>
    <property type="match status" value="7"/>
</dbReference>
<dbReference type="Proteomes" id="UP001497525">
    <property type="component" value="Unassembled WGS sequence"/>
</dbReference>
<dbReference type="PANTHER" id="PTHR24028">
    <property type="entry name" value="CADHERIN-87A"/>
    <property type="match status" value="1"/>
</dbReference>
<keyword evidence="7 10" id="KW-0472">Membrane</keyword>
<evidence type="ECO:0000313" key="14">
    <source>
        <dbReference type="Proteomes" id="UP001497525"/>
    </source>
</evidence>
<evidence type="ECO:0000256" key="4">
    <source>
        <dbReference type="ARBA" id="ARBA00022837"/>
    </source>
</evidence>
<evidence type="ECO:0000313" key="13">
    <source>
        <dbReference type="EMBL" id="CAL5139098.1"/>
    </source>
</evidence>
<dbReference type="InterPro" id="IPR015919">
    <property type="entry name" value="Cadherin-like_sf"/>
</dbReference>
<dbReference type="PANTHER" id="PTHR24028:SF146">
    <property type="entry name" value="CADHERIN 96CB, ISOFORM D-RELATED"/>
    <property type="match status" value="1"/>
</dbReference>
<evidence type="ECO:0000256" key="8">
    <source>
        <dbReference type="ARBA" id="ARBA00023180"/>
    </source>
</evidence>
<evidence type="ECO:0000256" key="5">
    <source>
        <dbReference type="ARBA" id="ARBA00022889"/>
    </source>
</evidence>
<keyword evidence="3" id="KW-0677">Repeat</keyword>
<feature type="domain" description="Cadherin" evidence="12">
    <location>
        <begin position="821"/>
        <end position="949"/>
    </location>
</feature>
<dbReference type="GO" id="GO:0007156">
    <property type="term" value="P:homophilic cell adhesion via plasma membrane adhesion molecules"/>
    <property type="evidence" value="ECO:0007669"/>
    <property type="project" value="InterPro"/>
</dbReference>
<protein>
    <recommendedName>
        <fullName evidence="12">Cadherin domain-containing protein</fullName>
    </recommendedName>
</protein>
<feature type="domain" description="Cadherin" evidence="12">
    <location>
        <begin position="29"/>
        <end position="162"/>
    </location>
</feature>
<feature type="chain" id="PRO_5043595621" description="Cadherin domain-containing protein" evidence="11">
    <location>
        <begin position="23"/>
        <end position="1137"/>
    </location>
</feature>
<dbReference type="SUPFAM" id="SSF49313">
    <property type="entry name" value="Cadherin-like"/>
    <property type="match status" value="7"/>
</dbReference>
<feature type="domain" description="Cadherin" evidence="12">
    <location>
        <begin position="438"/>
        <end position="537"/>
    </location>
</feature>